<feature type="domain" description="Luciferase-like" evidence="1">
    <location>
        <begin position="1"/>
        <end position="313"/>
    </location>
</feature>
<dbReference type="Gene3D" id="3.20.20.30">
    <property type="entry name" value="Luciferase-like domain"/>
    <property type="match status" value="1"/>
</dbReference>
<keyword evidence="3" id="KW-1185">Reference proteome</keyword>
<name>X5M963_9HYPH</name>
<dbReference type="InterPro" id="IPR036661">
    <property type="entry name" value="Luciferase-like_sf"/>
</dbReference>
<dbReference type="GO" id="GO:0005829">
    <property type="term" value="C:cytosol"/>
    <property type="evidence" value="ECO:0007669"/>
    <property type="project" value="TreeGrafter"/>
</dbReference>
<dbReference type="EC" id="1.14.14.3" evidence="2"/>
<sequence length="361" mass="40620">MRVGLQMVFQNYEKRVPDAQVFREEAANAILADELGFDEIWPVEHHFANYAFCPDNMQFLSYIAPQTKNIKLGTGAVILPWNDPYRVVEKMIMLDILSDGRAMFGMGRGLSKDEYEPMGISMDEARGRFDEAAEIILEGLETGKLSADGEFWKRGETMVRPAPIGSFKGRSMSVAMSPDSALQAAKLGVGVMMFTQKPAEALLPDLDRYRDAFKEHHGTPSPAPRFADFVYCSSDAAEAEEKGFSNIAAYYSQVMQHYDLMGEHFSKMKGYESYGEAAEMLKDIGLEDQVRGYVDQQAYGTPDQILTKLENRRKVLGPFSLNACFRYSNLTNEDAQASMKLFAKEVLPVVREWDKEHDQAA</sequence>
<dbReference type="KEGG" id="pect:BN1012_Phect1784"/>
<dbReference type="OrthoDB" id="7816697at2"/>
<accession>X5M963</accession>
<dbReference type="GO" id="GO:0047646">
    <property type="term" value="F:alkanal monooxygenase (FMN-linked) activity"/>
    <property type="evidence" value="ECO:0007669"/>
    <property type="project" value="UniProtKB-EC"/>
</dbReference>
<reference evidence="2 3" key="1">
    <citation type="journal article" date="2014" name="Front. Genet.">
        <title>Genome and metabolic network of "Candidatus Phaeomarinobacter ectocarpi" Ec32, a new candidate genus of Alphaproteobacteria frequently associated with brown algae.</title>
        <authorList>
            <person name="Dittami S.M."/>
            <person name="Barbeyron T."/>
            <person name="Boyen C."/>
            <person name="Cambefort J."/>
            <person name="Collet G."/>
            <person name="Delage L."/>
            <person name="Gobet A."/>
            <person name="Groisillier A."/>
            <person name="Leblanc C."/>
            <person name="Michel G."/>
            <person name="Scornet D."/>
            <person name="Siegel A."/>
            <person name="Tapia J.E."/>
            <person name="Tonon T."/>
        </authorList>
    </citation>
    <scope>NUCLEOTIDE SEQUENCE [LARGE SCALE GENOMIC DNA]</scope>
    <source>
        <strain evidence="2 3">Ec32</strain>
    </source>
</reference>
<dbReference type="AlphaFoldDB" id="X5M963"/>
<dbReference type="InterPro" id="IPR011251">
    <property type="entry name" value="Luciferase-like_dom"/>
</dbReference>
<keyword evidence="2" id="KW-0560">Oxidoreductase</keyword>
<organism evidence="2 3">
    <name type="scientific">Candidatus Phaeomarinibacter ectocarpi</name>
    <dbReference type="NCBI Taxonomy" id="1458461"/>
    <lineage>
        <taxon>Bacteria</taxon>
        <taxon>Pseudomonadati</taxon>
        <taxon>Pseudomonadota</taxon>
        <taxon>Alphaproteobacteria</taxon>
        <taxon>Hyphomicrobiales</taxon>
        <taxon>Parvibaculaceae</taxon>
        <taxon>Candidatus Phaeomarinibacter</taxon>
    </lineage>
</organism>
<dbReference type="CDD" id="cd00347">
    <property type="entry name" value="Flavin_utilizing_monoxygenases"/>
    <property type="match status" value="1"/>
</dbReference>
<evidence type="ECO:0000259" key="1">
    <source>
        <dbReference type="Pfam" id="PF00296"/>
    </source>
</evidence>
<dbReference type="PANTHER" id="PTHR30137:SF6">
    <property type="entry name" value="LUCIFERASE-LIKE MONOOXYGENASE"/>
    <property type="match status" value="1"/>
</dbReference>
<dbReference type="Pfam" id="PF00296">
    <property type="entry name" value="Bac_luciferase"/>
    <property type="match status" value="1"/>
</dbReference>
<dbReference type="SUPFAM" id="SSF51679">
    <property type="entry name" value="Bacterial luciferase-like"/>
    <property type="match status" value="1"/>
</dbReference>
<dbReference type="STRING" id="1458461.BN1012_Phect1784"/>
<dbReference type="Proteomes" id="UP000032160">
    <property type="component" value="Chromosome I"/>
</dbReference>
<dbReference type="PANTHER" id="PTHR30137">
    <property type="entry name" value="LUCIFERASE-LIKE MONOOXYGENASE"/>
    <property type="match status" value="1"/>
</dbReference>
<dbReference type="InterPro" id="IPR050766">
    <property type="entry name" value="Bact_Lucif_Oxidored"/>
</dbReference>
<protein>
    <submittedName>
        <fullName evidence="2">Alkanal monooxygenase alpha chain</fullName>
        <ecNumber evidence="2">1.14.14.3</ecNumber>
    </submittedName>
</protein>
<keyword evidence="2" id="KW-0503">Monooxygenase</keyword>
<evidence type="ECO:0000313" key="3">
    <source>
        <dbReference type="Proteomes" id="UP000032160"/>
    </source>
</evidence>
<gene>
    <name evidence="2" type="ORF">BN1012_Phect1784</name>
</gene>
<dbReference type="EMBL" id="HG966617">
    <property type="protein sequence ID" value="CDO59998.1"/>
    <property type="molecule type" value="Genomic_DNA"/>
</dbReference>
<evidence type="ECO:0000313" key="2">
    <source>
        <dbReference type="EMBL" id="CDO59998.1"/>
    </source>
</evidence>
<dbReference type="HOGENOM" id="CLU_027853_3_0_5"/>
<proteinExistence type="predicted"/>
<dbReference type="RefSeq" id="WP_043948144.1">
    <property type="nucleotide sequence ID" value="NZ_HG966617.1"/>
</dbReference>